<name>A0A8K0MN40_9ROSA</name>
<comment type="caution">
    <text evidence="1">The sequence shown here is derived from an EMBL/GenBank/DDBJ whole genome shotgun (WGS) entry which is preliminary data.</text>
</comment>
<sequence>MDFESGIELWLIRRYLTIHSFSGIAVHETWHGTSVGGGSLTSERKLDLLDSAVRVSLSYGESHWFKSNSRIDSEIEETLRIFCRDKDLQKDSTVQTETLLSMWLYSKRAIYDLPIFQLNRGPKGRERLQKDASISRLIQCLVDAIYELKIVIIWYESPGCADMVAIQSSGSMVADMITALTHTIVKHRKMEPLNVDVWKMRMQLLLKEQDLLKNEKKKRSPQIWR</sequence>
<dbReference type="EMBL" id="VOIH02000003">
    <property type="protein sequence ID" value="KAF3452167.1"/>
    <property type="molecule type" value="Genomic_DNA"/>
</dbReference>
<organism evidence="1 2">
    <name type="scientific">Rhamnella rubrinervis</name>
    <dbReference type="NCBI Taxonomy" id="2594499"/>
    <lineage>
        <taxon>Eukaryota</taxon>
        <taxon>Viridiplantae</taxon>
        <taxon>Streptophyta</taxon>
        <taxon>Embryophyta</taxon>
        <taxon>Tracheophyta</taxon>
        <taxon>Spermatophyta</taxon>
        <taxon>Magnoliopsida</taxon>
        <taxon>eudicotyledons</taxon>
        <taxon>Gunneridae</taxon>
        <taxon>Pentapetalae</taxon>
        <taxon>rosids</taxon>
        <taxon>fabids</taxon>
        <taxon>Rosales</taxon>
        <taxon>Rhamnaceae</taxon>
        <taxon>rhamnoid group</taxon>
        <taxon>Rhamneae</taxon>
        <taxon>Rhamnella</taxon>
    </lineage>
</organism>
<gene>
    <name evidence="1" type="ORF">FNV43_RR08265</name>
</gene>
<dbReference type="OrthoDB" id="10543034at2759"/>
<evidence type="ECO:0000313" key="2">
    <source>
        <dbReference type="Proteomes" id="UP000796880"/>
    </source>
</evidence>
<dbReference type="AlphaFoldDB" id="A0A8K0MN40"/>
<evidence type="ECO:0000313" key="1">
    <source>
        <dbReference type="EMBL" id="KAF3452167.1"/>
    </source>
</evidence>
<protein>
    <submittedName>
        <fullName evidence="1">Uncharacterized protein</fullName>
    </submittedName>
</protein>
<reference evidence="1" key="1">
    <citation type="submission" date="2020-03" db="EMBL/GenBank/DDBJ databases">
        <title>A high-quality chromosome-level genome assembly of a woody plant with both climbing and erect habits, Rhamnella rubrinervis.</title>
        <authorList>
            <person name="Lu Z."/>
            <person name="Yang Y."/>
            <person name="Zhu X."/>
            <person name="Sun Y."/>
        </authorList>
    </citation>
    <scope>NUCLEOTIDE SEQUENCE</scope>
    <source>
        <strain evidence="1">BYM</strain>
        <tissue evidence="1">Leaf</tissue>
    </source>
</reference>
<dbReference type="Proteomes" id="UP000796880">
    <property type="component" value="Unassembled WGS sequence"/>
</dbReference>
<proteinExistence type="predicted"/>
<accession>A0A8K0MN40</accession>
<keyword evidence="2" id="KW-1185">Reference proteome</keyword>